<evidence type="ECO:0000313" key="2">
    <source>
        <dbReference type="EMBL" id="CBY10606.1"/>
    </source>
</evidence>
<dbReference type="InParanoid" id="E4XJG3"/>
<dbReference type="SMART" id="SM00238">
    <property type="entry name" value="BIR"/>
    <property type="match status" value="1"/>
</dbReference>
<protein>
    <submittedName>
        <fullName evidence="2">Uncharacterized protein</fullName>
    </submittedName>
</protein>
<dbReference type="SUPFAM" id="SSF57924">
    <property type="entry name" value="Inhibitor of apoptosis (IAP) repeat"/>
    <property type="match status" value="1"/>
</dbReference>
<evidence type="ECO:0000313" key="3">
    <source>
        <dbReference type="Proteomes" id="UP000001307"/>
    </source>
</evidence>
<sequence>MRFFASRRSNKMDEIVKQKTSKEVIREYESLSAEAYEMLSLAKRVQSFRSWPYGEQVSPEEMAKAGWYQTGPLCCRHVIVLNELDGWDGQEDPFEEVNRRKSALTIYKWSPGVKALAIPDNQVLVGTRYRLMKLQKISLHQKAIDELKDWQEEQRRQLMEKLHAKYLNKEDAEHKVEMFSGTLGRKMSDQLSGMEANLDTYTRALSVKFRTKKNKSKIQFQGKAEDNDLHLSTMAEKLWVEVVANDNENEPPAECLPKPLAGNKSRQSMLAPANSLSQPPSARKAQKEKSQFSRNVSGYPSIPEFASIPE</sequence>
<dbReference type="AlphaFoldDB" id="E4XJG3"/>
<proteinExistence type="predicted"/>
<dbReference type="Gene3D" id="1.10.1170.10">
    <property type="entry name" value="Inhibitor Of Apoptosis Protein (2mihbC-IAP-1), Chain A"/>
    <property type="match status" value="1"/>
</dbReference>
<dbReference type="OrthoDB" id="6415325at2759"/>
<accession>E4XJG3</accession>
<dbReference type="Pfam" id="PF00653">
    <property type="entry name" value="BIR"/>
    <property type="match status" value="1"/>
</dbReference>
<name>E4XJG3_OIKDI</name>
<organism evidence="2">
    <name type="scientific">Oikopleura dioica</name>
    <name type="common">Tunicate</name>
    <dbReference type="NCBI Taxonomy" id="34765"/>
    <lineage>
        <taxon>Eukaryota</taxon>
        <taxon>Metazoa</taxon>
        <taxon>Chordata</taxon>
        <taxon>Tunicata</taxon>
        <taxon>Appendicularia</taxon>
        <taxon>Copelata</taxon>
        <taxon>Oikopleuridae</taxon>
        <taxon>Oikopleura</taxon>
    </lineage>
</organism>
<dbReference type="EMBL" id="FN653059">
    <property type="protein sequence ID" value="CBY10606.1"/>
    <property type="molecule type" value="Genomic_DNA"/>
</dbReference>
<evidence type="ECO:0000256" key="1">
    <source>
        <dbReference type="SAM" id="MobiDB-lite"/>
    </source>
</evidence>
<feature type="region of interest" description="Disordered" evidence="1">
    <location>
        <begin position="250"/>
        <end position="310"/>
    </location>
</feature>
<gene>
    <name evidence="2" type="ORF">GSOID_T00012756001</name>
</gene>
<reference evidence="2" key="1">
    <citation type="journal article" date="2010" name="Science">
        <title>Plasticity of animal genome architecture unmasked by rapid evolution of a pelagic tunicate.</title>
        <authorList>
            <person name="Denoeud F."/>
            <person name="Henriet S."/>
            <person name="Mungpakdee S."/>
            <person name="Aury J.M."/>
            <person name="Da Silva C."/>
            <person name="Brinkmann H."/>
            <person name="Mikhaleva J."/>
            <person name="Olsen L.C."/>
            <person name="Jubin C."/>
            <person name="Canestro C."/>
            <person name="Bouquet J.M."/>
            <person name="Danks G."/>
            <person name="Poulain J."/>
            <person name="Campsteijn C."/>
            <person name="Adamski M."/>
            <person name="Cross I."/>
            <person name="Yadetie F."/>
            <person name="Muffato M."/>
            <person name="Louis A."/>
            <person name="Butcher S."/>
            <person name="Tsagkogeorga G."/>
            <person name="Konrad A."/>
            <person name="Singh S."/>
            <person name="Jensen M.F."/>
            <person name="Cong E.H."/>
            <person name="Eikeseth-Otteraa H."/>
            <person name="Noel B."/>
            <person name="Anthouard V."/>
            <person name="Porcel B.M."/>
            <person name="Kachouri-Lafond R."/>
            <person name="Nishino A."/>
            <person name="Ugolini M."/>
            <person name="Chourrout P."/>
            <person name="Nishida H."/>
            <person name="Aasland R."/>
            <person name="Huzurbazar S."/>
            <person name="Westhof E."/>
            <person name="Delsuc F."/>
            <person name="Lehrach H."/>
            <person name="Reinhardt R."/>
            <person name="Weissenbach J."/>
            <person name="Roy S.W."/>
            <person name="Artiguenave F."/>
            <person name="Postlethwait J.H."/>
            <person name="Manak J.R."/>
            <person name="Thompson E.M."/>
            <person name="Jaillon O."/>
            <person name="Du Pasquier L."/>
            <person name="Boudinot P."/>
            <person name="Liberles D.A."/>
            <person name="Volff J.N."/>
            <person name="Philippe H."/>
            <person name="Lenhard B."/>
            <person name="Roest Crollius H."/>
            <person name="Wincker P."/>
            <person name="Chourrout D."/>
        </authorList>
    </citation>
    <scope>NUCLEOTIDE SEQUENCE [LARGE SCALE GENOMIC DNA]</scope>
</reference>
<keyword evidence="3" id="KW-1185">Reference proteome</keyword>
<feature type="compositionally biased region" description="Polar residues" evidence="1">
    <location>
        <begin position="264"/>
        <end position="280"/>
    </location>
</feature>
<dbReference type="InterPro" id="IPR001370">
    <property type="entry name" value="BIR_rpt"/>
</dbReference>
<dbReference type="PROSITE" id="PS50143">
    <property type="entry name" value="BIR_REPEAT_2"/>
    <property type="match status" value="1"/>
</dbReference>
<dbReference type="Proteomes" id="UP000001307">
    <property type="component" value="Unassembled WGS sequence"/>
</dbReference>